<protein>
    <submittedName>
        <fullName evidence="1">Uncharacterized protein</fullName>
    </submittedName>
</protein>
<evidence type="ECO:0000313" key="1">
    <source>
        <dbReference type="EMBL" id="MPN21585.1"/>
    </source>
</evidence>
<dbReference type="EMBL" id="VSSQ01069592">
    <property type="protein sequence ID" value="MPN21585.1"/>
    <property type="molecule type" value="Genomic_DNA"/>
</dbReference>
<reference evidence="1" key="1">
    <citation type="submission" date="2019-08" db="EMBL/GenBank/DDBJ databases">
        <authorList>
            <person name="Kucharzyk K."/>
            <person name="Murdoch R.W."/>
            <person name="Higgins S."/>
            <person name="Loffler F."/>
        </authorList>
    </citation>
    <scope>NUCLEOTIDE SEQUENCE</scope>
</reference>
<sequence>MIFFGNGNHGSDQVRSIHVAKQQGILIDAIKLTNRFWFRQRDQVGIGFHKTGVMHGIGYAFTQCTFI</sequence>
<name>A0A645G4K9_9ZZZZ</name>
<proteinExistence type="predicted"/>
<organism evidence="1">
    <name type="scientific">bioreactor metagenome</name>
    <dbReference type="NCBI Taxonomy" id="1076179"/>
    <lineage>
        <taxon>unclassified sequences</taxon>
        <taxon>metagenomes</taxon>
        <taxon>ecological metagenomes</taxon>
    </lineage>
</organism>
<comment type="caution">
    <text evidence="1">The sequence shown here is derived from an EMBL/GenBank/DDBJ whole genome shotgun (WGS) entry which is preliminary data.</text>
</comment>
<gene>
    <name evidence="1" type="ORF">SDC9_168965</name>
</gene>
<dbReference type="AlphaFoldDB" id="A0A645G4K9"/>
<accession>A0A645G4K9</accession>